<comment type="caution">
    <text evidence="2">The sequence shown here is derived from an EMBL/GenBank/DDBJ whole genome shotgun (WGS) entry which is preliminary data.</text>
</comment>
<reference evidence="2 3" key="1">
    <citation type="journal article" date="2018" name="Nat. Biotechnol.">
        <title>A standardized bacterial taxonomy based on genome phylogeny substantially revises the tree of life.</title>
        <authorList>
            <person name="Parks D.H."/>
            <person name="Chuvochina M."/>
            <person name="Waite D.W."/>
            <person name="Rinke C."/>
            <person name="Skarshewski A."/>
            <person name="Chaumeil P.A."/>
            <person name="Hugenholtz P."/>
        </authorList>
    </citation>
    <scope>NUCLEOTIDE SEQUENCE [LARGE SCALE GENOMIC DNA]</scope>
    <source>
        <strain evidence="2">UBA9158</strain>
    </source>
</reference>
<dbReference type="PANTHER" id="PTHR33877:SF2">
    <property type="entry name" value="OS07G0170200 PROTEIN"/>
    <property type="match status" value="1"/>
</dbReference>
<organism evidence="2 3">
    <name type="scientific">Haliea salexigens</name>
    <dbReference type="NCBI Taxonomy" id="287487"/>
    <lineage>
        <taxon>Bacteria</taxon>
        <taxon>Pseudomonadati</taxon>
        <taxon>Pseudomonadota</taxon>
        <taxon>Gammaproteobacteria</taxon>
        <taxon>Cellvibrionales</taxon>
        <taxon>Halieaceae</taxon>
        <taxon>Haliea</taxon>
    </lineage>
</organism>
<protein>
    <submittedName>
        <fullName evidence="2">HNH endonuclease</fullName>
    </submittedName>
</protein>
<dbReference type="SMART" id="SM00507">
    <property type="entry name" value="HNHc"/>
    <property type="match status" value="1"/>
</dbReference>
<evidence type="ECO:0000313" key="3">
    <source>
        <dbReference type="Proteomes" id="UP000259273"/>
    </source>
</evidence>
<dbReference type="STRING" id="1121937.GCA_000423125_02612"/>
<dbReference type="InterPro" id="IPR029471">
    <property type="entry name" value="HNH_5"/>
</dbReference>
<dbReference type="CDD" id="cd00085">
    <property type="entry name" value="HNHc"/>
    <property type="match status" value="1"/>
</dbReference>
<dbReference type="InterPro" id="IPR003615">
    <property type="entry name" value="HNH_nuc"/>
</dbReference>
<dbReference type="Pfam" id="PF14279">
    <property type="entry name" value="HNH_5"/>
    <property type="match status" value="1"/>
</dbReference>
<gene>
    <name evidence="2" type="ORF">DCP75_12295</name>
</gene>
<evidence type="ECO:0000259" key="1">
    <source>
        <dbReference type="SMART" id="SM00507"/>
    </source>
</evidence>
<dbReference type="GO" id="GO:0004519">
    <property type="term" value="F:endonuclease activity"/>
    <property type="evidence" value="ECO:0007669"/>
    <property type="project" value="UniProtKB-KW"/>
</dbReference>
<feature type="domain" description="HNH nuclease" evidence="1">
    <location>
        <begin position="76"/>
        <end position="129"/>
    </location>
</feature>
<dbReference type="PANTHER" id="PTHR33877">
    <property type="entry name" value="SLL1193 PROTEIN"/>
    <property type="match status" value="1"/>
</dbReference>
<name>A0A3C1KQJ6_9GAMM</name>
<keyword evidence="2" id="KW-0255">Endonuclease</keyword>
<dbReference type="Gene3D" id="1.10.30.50">
    <property type="match status" value="1"/>
</dbReference>
<dbReference type="InterPro" id="IPR052892">
    <property type="entry name" value="NA-targeting_endonuclease"/>
</dbReference>
<evidence type="ECO:0000313" key="2">
    <source>
        <dbReference type="EMBL" id="HAN28476.1"/>
    </source>
</evidence>
<keyword evidence="2" id="KW-0540">Nuclease</keyword>
<sequence length="183" mass="20952">MQNILKLDVAGQPRGWLSAQEAVSAYARGDVVYGIGEPLPPMFGGIQRLTGQRSAIHLQPIIALQGRVRPGFSLPLCNRTLFRRDEHRCLYCGLQFSRAELTRDHVLPTSRGGDDRWENVVAACRRCNWAKDNRTPEEAGMPLLAVPFRPNTWEWHFLSRDRVLADQMDYLSQQFRAPRDWAH</sequence>
<dbReference type="EMBL" id="DMND01000169">
    <property type="protein sequence ID" value="HAN28476.1"/>
    <property type="molecule type" value="Genomic_DNA"/>
</dbReference>
<dbReference type="Proteomes" id="UP000259273">
    <property type="component" value="Unassembled WGS sequence"/>
</dbReference>
<keyword evidence="2" id="KW-0378">Hydrolase</keyword>
<dbReference type="AlphaFoldDB" id="A0A3C1KQJ6"/>
<accession>A0A3C1KQJ6</accession>
<proteinExistence type="predicted"/>